<feature type="transmembrane region" description="Helical" evidence="7">
    <location>
        <begin position="30"/>
        <end position="54"/>
    </location>
</feature>
<dbReference type="PANTHER" id="PTHR33048">
    <property type="entry name" value="PTH11-LIKE INTEGRAL MEMBRANE PROTEIN (AFU_ORTHOLOGUE AFUA_5G11245)"/>
    <property type="match status" value="1"/>
</dbReference>
<dbReference type="PANTHER" id="PTHR33048:SF47">
    <property type="entry name" value="INTEGRAL MEMBRANE PROTEIN-RELATED"/>
    <property type="match status" value="1"/>
</dbReference>
<keyword evidence="4 7" id="KW-0472">Membrane</keyword>
<dbReference type="GO" id="GO:0016020">
    <property type="term" value="C:membrane"/>
    <property type="evidence" value="ECO:0007669"/>
    <property type="project" value="UniProtKB-SubCell"/>
</dbReference>
<proteinExistence type="inferred from homology"/>
<dbReference type="InterPro" id="IPR052337">
    <property type="entry name" value="SAT4-like"/>
</dbReference>
<feature type="transmembrane region" description="Helical" evidence="7">
    <location>
        <begin position="145"/>
        <end position="164"/>
    </location>
</feature>
<comment type="caution">
    <text evidence="9">The sequence shown here is derived from an EMBL/GenBank/DDBJ whole genome shotgun (WGS) entry which is preliminary data.</text>
</comment>
<protein>
    <recommendedName>
        <fullName evidence="8">Rhodopsin domain-containing protein</fullName>
    </recommendedName>
</protein>
<dbReference type="Proteomes" id="UP000801428">
    <property type="component" value="Unassembled WGS sequence"/>
</dbReference>
<evidence type="ECO:0000259" key="8">
    <source>
        <dbReference type="Pfam" id="PF20684"/>
    </source>
</evidence>
<sequence>MIYMATVHGFGMRVVDIKRTGGNLKLAMKYFWLTQAFYTLTNGFNKMAFVALYYRIFPLPRFRQACIVLMAISIAWTVGYLFVVIFQCTPIPRVFDRSIPGHCISFFGHRWSNAITNLVTDIAIFVLPIPVIIRLNMSMGSRVGLVVLFCMGFFICLTTALRMGTLPLTLRTKEPSWESAPTNLWSYIESATGVICACLISLRQSISALWPKRWRSRKGTSSGQYPYGDSDGPSRHGIGTGRVRGGTESGLRGGYRMGDVTVSKKGVRETYASISPSESQEQIIGGTKIEAHVTTSTSGRMSPEGNGESDLAGIKVTTDVHVYNIYPVQ</sequence>
<evidence type="ECO:0000256" key="3">
    <source>
        <dbReference type="ARBA" id="ARBA00022989"/>
    </source>
</evidence>
<feature type="region of interest" description="Disordered" evidence="6">
    <location>
        <begin position="216"/>
        <end position="257"/>
    </location>
</feature>
<keyword evidence="2 7" id="KW-0812">Transmembrane</keyword>
<comment type="subcellular location">
    <subcellularLocation>
        <location evidence="1">Membrane</location>
        <topology evidence="1">Multi-pass membrane protein</topology>
    </subcellularLocation>
</comment>
<feature type="transmembrane region" description="Helical" evidence="7">
    <location>
        <begin position="66"/>
        <end position="86"/>
    </location>
</feature>
<evidence type="ECO:0000313" key="9">
    <source>
        <dbReference type="EMBL" id="KAF2993219.1"/>
    </source>
</evidence>
<dbReference type="Pfam" id="PF20684">
    <property type="entry name" value="Fung_rhodopsin"/>
    <property type="match status" value="1"/>
</dbReference>
<keyword evidence="3 7" id="KW-1133">Transmembrane helix</keyword>
<dbReference type="AlphaFoldDB" id="A0A9P4W1M3"/>
<evidence type="ECO:0000256" key="7">
    <source>
        <dbReference type="SAM" id="Phobius"/>
    </source>
</evidence>
<feature type="compositionally biased region" description="Gly residues" evidence="6">
    <location>
        <begin position="238"/>
        <end position="256"/>
    </location>
</feature>
<evidence type="ECO:0000256" key="6">
    <source>
        <dbReference type="SAM" id="MobiDB-lite"/>
    </source>
</evidence>
<dbReference type="OrthoDB" id="5413793at2759"/>
<comment type="similarity">
    <text evidence="5">Belongs to the SAT4 family.</text>
</comment>
<evidence type="ECO:0000256" key="2">
    <source>
        <dbReference type="ARBA" id="ARBA00022692"/>
    </source>
</evidence>
<accession>A0A9P4W1M3</accession>
<keyword evidence="10" id="KW-1185">Reference proteome</keyword>
<dbReference type="InterPro" id="IPR049326">
    <property type="entry name" value="Rhodopsin_dom_fungi"/>
</dbReference>
<evidence type="ECO:0000313" key="10">
    <source>
        <dbReference type="Proteomes" id="UP000801428"/>
    </source>
</evidence>
<evidence type="ECO:0000256" key="1">
    <source>
        <dbReference type="ARBA" id="ARBA00004141"/>
    </source>
</evidence>
<dbReference type="EMBL" id="SWKU01000057">
    <property type="protein sequence ID" value="KAF2993219.1"/>
    <property type="molecule type" value="Genomic_DNA"/>
</dbReference>
<evidence type="ECO:0000256" key="5">
    <source>
        <dbReference type="ARBA" id="ARBA00038359"/>
    </source>
</evidence>
<feature type="transmembrane region" description="Helical" evidence="7">
    <location>
        <begin position="114"/>
        <end position="133"/>
    </location>
</feature>
<evidence type="ECO:0000256" key="4">
    <source>
        <dbReference type="ARBA" id="ARBA00023136"/>
    </source>
</evidence>
<organism evidence="9 10">
    <name type="scientific">Curvularia kusanoi</name>
    <name type="common">Cochliobolus kusanoi</name>
    <dbReference type="NCBI Taxonomy" id="90978"/>
    <lineage>
        <taxon>Eukaryota</taxon>
        <taxon>Fungi</taxon>
        <taxon>Dikarya</taxon>
        <taxon>Ascomycota</taxon>
        <taxon>Pezizomycotina</taxon>
        <taxon>Dothideomycetes</taxon>
        <taxon>Pleosporomycetidae</taxon>
        <taxon>Pleosporales</taxon>
        <taxon>Pleosporineae</taxon>
        <taxon>Pleosporaceae</taxon>
        <taxon>Curvularia</taxon>
    </lineage>
</organism>
<name>A0A9P4W1M3_CURKU</name>
<gene>
    <name evidence="9" type="ORF">E8E13_000910</name>
</gene>
<feature type="domain" description="Rhodopsin" evidence="8">
    <location>
        <begin position="3"/>
        <end position="206"/>
    </location>
</feature>
<reference evidence="9" key="1">
    <citation type="submission" date="2019-04" db="EMBL/GenBank/DDBJ databases">
        <title>Sequencing of skin fungus with MAO and IRED activity.</title>
        <authorList>
            <person name="Marsaioli A.J."/>
            <person name="Bonatto J.M.C."/>
            <person name="Reis Junior O."/>
        </authorList>
    </citation>
    <scope>NUCLEOTIDE SEQUENCE</scope>
    <source>
        <strain evidence="9">30M1</strain>
    </source>
</reference>